<reference evidence="1 2" key="1">
    <citation type="submission" date="2017-10" db="EMBL/GenBank/DDBJ databases">
        <title>Genomics of the genus Arcobacter.</title>
        <authorList>
            <person name="Perez-Cataluna A."/>
            <person name="Figueras M.J."/>
        </authorList>
    </citation>
    <scope>NUCLEOTIDE SEQUENCE [LARGE SCALE GENOMIC DNA]</scope>
    <source>
        <strain evidence="1 2">CECT 9230</strain>
    </source>
</reference>
<dbReference type="PANTHER" id="PTHR34387:SF2">
    <property type="entry name" value="SLR1258 PROTEIN"/>
    <property type="match status" value="1"/>
</dbReference>
<dbReference type="Gene3D" id="3.30.70.2970">
    <property type="entry name" value="Protein of unknown function (DUF541), domain 2"/>
    <property type="match status" value="1"/>
</dbReference>
<dbReference type="AlphaFoldDB" id="A0A366MR86"/>
<protein>
    <submittedName>
        <fullName evidence="1">SIMPL domain-containing protein</fullName>
    </submittedName>
</protein>
<dbReference type="InterPro" id="IPR052022">
    <property type="entry name" value="26kDa_periplasmic_antigen"/>
</dbReference>
<proteinExistence type="predicted"/>
<evidence type="ECO:0000313" key="2">
    <source>
        <dbReference type="Proteomes" id="UP000252669"/>
    </source>
</evidence>
<name>A0A366MR86_9BACT</name>
<keyword evidence="2" id="KW-1185">Reference proteome</keyword>
<dbReference type="EMBL" id="PDKB01000011">
    <property type="protein sequence ID" value="RBQ28801.1"/>
    <property type="molecule type" value="Genomic_DNA"/>
</dbReference>
<evidence type="ECO:0000313" key="1">
    <source>
        <dbReference type="EMBL" id="RBQ28801.1"/>
    </source>
</evidence>
<dbReference type="OrthoDB" id="5348452at2"/>
<dbReference type="Proteomes" id="UP000252669">
    <property type="component" value="Unassembled WGS sequence"/>
</dbReference>
<dbReference type="Pfam" id="PF04402">
    <property type="entry name" value="SIMPL"/>
    <property type="match status" value="1"/>
</dbReference>
<dbReference type="RefSeq" id="WP_113894577.1">
    <property type="nucleotide sequence ID" value="NZ_CP182882.1"/>
</dbReference>
<dbReference type="GO" id="GO:0006974">
    <property type="term" value="P:DNA damage response"/>
    <property type="evidence" value="ECO:0007669"/>
    <property type="project" value="TreeGrafter"/>
</dbReference>
<dbReference type="InterPro" id="IPR007497">
    <property type="entry name" value="SIMPL/DUF541"/>
</dbReference>
<sequence length="232" mass="26530">MNKKILATALFLPILGFSYELSFTKVFEKKVNGDLLTSNISISVDKKDEKSVNNEIEKFNNFIKNTKNITIKNTNYSLYPKYEYEKDKSVFKGYSGNSSFSIESKDAKEINTFLSELMQLKDSIKSNDLKLNISHLSWSVSKILLDKNVEELRLESLLWIDEYSKELSSKISKKCEIKSVNSFEQRGISGVYARKSMMMSSDSVNYESSSDISPLNTEQNISLETSYVLDCK</sequence>
<organism evidence="1 2">
    <name type="scientific">Aliarcobacter vitoriensis</name>
    <dbReference type="NCBI Taxonomy" id="2011099"/>
    <lineage>
        <taxon>Bacteria</taxon>
        <taxon>Pseudomonadati</taxon>
        <taxon>Campylobacterota</taxon>
        <taxon>Epsilonproteobacteria</taxon>
        <taxon>Campylobacterales</taxon>
        <taxon>Arcobacteraceae</taxon>
        <taxon>Aliarcobacter</taxon>
    </lineage>
</organism>
<accession>A0A366MR86</accession>
<dbReference type="Gene3D" id="3.30.110.170">
    <property type="entry name" value="Protein of unknown function (DUF541), domain 1"/>
    <property type="match status" value="1"/>
</dbReference>
<dbReference type="PANTHER" id="PTHR34387">
    <property type="entry name" value="SLR1258 PROTEIN"/>
    <property type="match status" value="1"/>
</dbReference>
<gene>
    <name evidence="1" type="ORF">CRU91_07335</name>
</gene>
<comment type="caution">
    <text evidence="1">The sequence shown here is derived from an EMBL/GenBank/DDBJ whole genome shotgun (WGS) entry which is preliminary data.</text>
</comment>